<reference evidence="5 6" key="1">
    <citation type="submission" date="2016-10" db="EMBL/GenBank/DDBJ databases">
        <authorList>
            <person name="de Groot N.N."/>
        </authorList>
    </citation>
    <scope>NUCLEOTIDE SEQUENCE [LARGE SCALE GENOMIC DNA]</scope>
    <source>
        <strain evidence="5 6">DSM 44637</strain>
    </source>
</reference>
<accession>A0A1I5XK83</accession>
<proteinExistence type="predicted"/>
<gene>
    <name evidence="5" type="ORF">SAMN05421854_110276</name>
</gene>
<dbReference type="InterPro" id="IPR050313">
    <property type="entry name" value="Carb_Metab_HTH_regulators"/>
</dbReference>
<keyword evidence="1" id="KW-0805">Transcription regulation</keyword>
<dbReference type="InterPro" id="IPR014036">
    <property type="entry name" value="DeoR-like_C"/>
</dbReference>
<evidence type="ECO:0000313" key="5">
    <source>
        <dbReference type="EMBL" id="SFQ32087.1"/>
    </source>
</evidence>
<dbReference type="Pfam" id="PF08220">
    <property type="entry name" value="HTH_DeoR"/>
    <property type="match status" value="1"/>
</dbReference>
<protein>
    <submittedName>
        <fullName evidence="5">DeoR family transcriptional regulator, fructose operon transcriptional repressor</fullName>
    </submittedName>
</protein>
<feature type="domain" description="HTH deoR-type" evidence="4">
    <location>
        <begin position="30"/>
        <end position="71"/>
    </location>
</feature>
<dbReference type="AlphaFoldDB" id="A0A1I5XK83"/>
<dbReference type="InterPro" id="IPR037171">
    <property type="entry name" value="NagB/RpiA_transferase-like"/>
</dbReference>
<evidence type="ECO:0000259" key="4">
    <source>
        <dbReference type="Pfam" id="PF08220"/>
    </source>
</evidence>
<sequence length="273" mass="28883">MAETERRKSAPARAKDRRRALLDLAAASEGGFANVTGLARELNVHHTTLYRDLAELAKAGLIARDRGRFVRAAPESAVDVPYSVRSTENTPVKKALARAAAAMAADGQTVVLDSGSTMYHLAAALRERDGLSVVTNDLMVATRSAGHPTNRLHVTGGSVIDTVYTLVGPDTVAALENMHADLAFLGAEAVHDQAGVTNVNVIEVAVKQAMIAAADRVVLVADSSKFGLRSLAPVCPLSAFDAILTDDDLAAEDRGRYGPGLRIVQSNPHTSRR</sequence>
<organism evidence="5 6">
    <name type="scientific">Amycolatopsis rubida</name>
    <dbReference type="NCBI Taxonomy" id="112413"/>
    <lineage>
        <taxon>Bacteria</taxon>
        <taxon>Bacillati</taxon>
        <taxon>Actinomycetota</taxon>
        <taxon>Actinomycetes</taxon>
        <taxon>Pseudonocardiales</taxon>
        <taxon>Pseudonocardiaceae</taxon>
        <taxon>Amycolatopsis</taxon>
    </lineage>
</organism>
<name>A0A1I5XK83_9PSEU</name>
<dbReference type="Pfam" id="PF00455">
    <property type="entry name" value="DeoRC"/>
    <property type="match status" value="1"/>
</dbReference>
<keyword evidence="2" id="KW-0804">Transcription</keyword>
<dbReference type="InterPro" id="IPR001034">
    <property type="entry name" value="DeoR_HTH"/>
</dbReference>
<dbReference type="STRING" id="112413.SAMN05421854_110276"/>
<feature type="domain" description="DeoR-like transcriptional repressor C-terminal sensor" evidence="3">
    <location>
        <begin position="89"/>
        <end position="246"/>
    </location>
</feature>
<dbReference type="Proteomes" id="UP000199137">
    <property type="component" value="Unassembled WGS sequence"/>
</dbReference>
<dbReference type="InterPro" id="IPR036390">
    <property type="entry name" value="WH_DNA-bd_sf"/>
</dbReference>
<dbReference type="SUPFAM" id="SSF46785">
    <property type="entry name" value="Winged helix' DNA-binding domain"/>
    <property type="match status" value="1"/>
</dbReference>
<dbReference type="InterPro" id="IPR036388">
    <property type="entry name" value="WH-like_DNA-bd_sf"/>
</dbReference>
<evidence type="ECO:0000259" key="3">
    <source>
        <dbReference type="Pfam" id="PF00455"/>
    </source>
</evidence>
<dbReference type="SUPFAM" id="SSF100950">
    <property type="entry name" value="NagB/RpiA/CoA transferase-like"/>
    <property type="match status" value="1"/>
</dbReference>
<evidence type="ECO:0000256" key="2">
    <source>
        <dbReference type="ARBA" id="ARBA00023163"/>
    </source>
</evidence>
<dbReference type="RefSeq" id="WP_167545539.1">
    <property type="nucleotide sequence ID" value="NZ_FOWC01000010.1"/>
</dbReference>
<dbReference type="GO" id="GO:0003700">
    <property type="term" value="F:DNA-binding transcription factor activity"/>
    <property type="evidence" value="ECO:0007669"/>
    <property type="project" value="InterPro"/>
</dbReference>
<dbReference type="PANTHER" id="PTHR30363:SF44">
    <property type="entry name" value="AGA OPERON TRANSCRIPTIONAL REPRESSOR-RELATED"/>
    <property type="match status" value="1"/>
</dbReference>
<dbReference type="Gene3D" id="1.10.10.10">
    <property type="entry name" value="Winged helix-like DNA-binding domain superfamily/Winged helix DNA-binding domain"/>
    <property type="match status" value="1"/>
</dbReference>
<dbReference type="PANTHER" id="PTHR30363">
    <property type="entry name" value="HTH-TYPE TRANSCRIPTIONAL REGULATOR SRLR-RELATED"/>
    <property type="match status" value="1"/>
</dbReference>
<dbReference type="Gene3D" id="3.40.50.1360">
    <property type="match status" value="1"/>
</dbReference>
<evidence type="ECO:0000256" key="1">
    <source>
        <dbReference type="ARBA" id="ARBA00023015"/>
    </source>
</evidence>
<evidence type="ECO:0000313" key="6">
    <source>
        <dbReference type="Proteomes" id="UP000199137"/>
    </source>
</evidence>
<dbReference type="SMART" id="SM01134">
    <property type="entry name" value="DeoRC"/>
    <property type="match status" value="1"/>
</dbReference>
<dbReference type="EMBL" id="FOWC01000010">
    <property type="protein sequence ID" value="SFQ32087.1"/>
    <property type="molecule type" value="Genomic_DNA"/>
</dbReference>